<dbReference type="Proteomes" id="UP000266568">
    <property type="component" value="Unassembled WGS sequence"/>
</dbReference>
<gene>
    <name evidence="1" type="ORF">DFR49_3626</name>
</gene>
<accession>A0A397NMX2</accession>
<name>A0A397NMX2_9SPHN</name>
<dbReference type="AlphaFoldDB" id="A0A397NMX2"/>
<dbReference type="EMBL" id="QXDC01000004">
    <property type="protein sequence ID" value="RIA37738.1"/>
    <property type="molecule type" value="Genomic_DNA"/>
</dbReference>
<dbReference type="RefSeq" id="WP_147373728.1">
    <property type="nucleotide sequence ID" value="NZ_QXDC01000004.1"/>
</dbReference>
<reference evidence="1 2" key="1">
    <citation type="submission" date="2018-08" db="EMBL/GenBank/DDBJ databases">
        <title>Genomic Encyclopedia of Type Strains, Phase IV (KMG-IV): sequencing the most valuable type-strain genomes for metagenomic binning, comparative biology and taxonomic classification.</title>
        <authorList>
            <person name="Goeker M."/>
        </authorList>
    </citation>
    <scope>NUCLEOTIDE SEQUENCE [LARGE SCALE GENOMIC DNA]</scope>
    <source>
        <strain evidence="1 2">DSM 25527</strain>
    </source>
</reference>
<evidence type="ECO:0000313" key="1">
    <source>
        <dbReference type="EMBL" id="RIA37738.1"/>
    </source>
</evidence>
<protein>
    <submittedName>
        <fullName evidence="1">Uncharacterized protein</fullName>
    </submittedName>
</protein>
<sequence length="126" mass="13809">MALKDLKGSVFSVSEDLIEDIVRSYVRYDSDEKSIVMTPEAASLSNKVKVLVYLTANEGWPYVIDDYTVQPLAPKDMEAPLGMKGGSLRPTLRALEADNFIRKMGSGYRVIAANLAKVKSHLGSGK</sequence>
<keyword evidence="2" id="KW-1185">Reference proteome</keyword>
<organism evidence="1 2">
    <name type="scientific">Hephaestia caeni</name>
    <dbReference type="NCBI Taxonomy" id="645617"/>
    <lineage>
        <taxon>Bacteria</taxon>
        <taxon>Pseudomonadati</taxon>
        <taxon>Pseudomonadota</taxon>
        <taxon>Alphaproteobacteria</taxon>
        <taxon>Sphingomonadales</taxon>
        <taxon>Sphingomonadaceae</taxon>
        <taxon>Hephaestia</taxon>
    </lineage>
</organism>
<evidence type="ECO:0000313" key="2">
    <source>
        <dbReference type="Proteomes" id="UP000266568"/>
    </source>
</evidence>
<proteinExistence type="predicted"/>
<dbReference type="OrthoDB" id="795321at2"/>
<comment type="caution">
    <text evidence="1">The sequence shown here is derived from an EMBL/GenBank/DDBJ whole genome shotgun (WGS) entry which is preliminary data.</text>
</comment>